<evidence type="ECO:0000313" key="14">
    <source>
        <dbReference type="EMBL" id="MBH9575401.1"/>
    </source>
</evidence>
<dbReference type="AlphaFoldDB" id="A0A931NEU4"/>
<dbReference type="GO" id="GO:0046656">
    <property type="term" value="P:folic acid biosynthetic process"/>
    <property type="evidence" value="ECO:0007669"/>
    <property type="project" value="UniProtKB-KW"/>
</dbReference>
<dbReference type="EMBL" id="JAEDAK010000001">
    <property type="protein sequence ID" value="MBH9575401.1"/>
    <property type="molecule type" value="Genomic_DNA"/>
</dbReference>
<dbReference type="Gene3D" id="3.30.70.560">
    <property type="entry name" value="7,8-Dihydro-6-hydroxymethylpterin-pyrophosphokinase HPPK"/>
    <property type="match status" value="1"/>
</dbReference>
<keyword evidence="9" id="KW-0289">Folate biosynthesis</keyword>
<evidence type="ECO:0000313" key="15">
    <source>
        <dbReference type="Proteomes" id="UP000613266"/>
    </source>
</evidence>
<dbReference type="GO" id="GO:0016301">
    <property type="term" value="F:kinase activity"/>
    <property type="evidence" value="ECO:0007669"/>
    <property type="project" value="UniProtKB-KW"/>
</dbReference>
<evidence type="ECO:0000256" key="6">
    <source>
        <dbReference type="ARBA" id="ARBA00022741"/>
    </source>
</evidence>
<evidence type="ECO:0000256" key="7">
    <source>
        <dbReference type="ARBA" id="ARBA00022777"/>
    </source>
</evidence>
<keyword evidence="15" id="KW-1185">Reference proteome</keyword>
<comment type="caution">
    <text evidence="14">The sequence shown here is derived from an EMBL/GenBank/DDBJ whole genome shotgun (WGS) entry which is preliminary data.</text>
</comment>
<dbReference type="RefSeq" id="WP_198109023.1">
    <property type="nucleotide sequence ID" value="NZ_JAEDAK010000001.1"/>
</dbReference>
<evidence type="ECO:0000256" key="12">
    <source>
        <dbReference type="ARBA" id="ARBA00033413"/>
    </source>
</evidence>
<comment type="pathway">
    <text evidence="1">Cofactor biosynthesis; tetrahydrofolate biosynthesis; 2-amino-4-hydroxy-6-hydroxymethyl-7,8-dihydropteridine diphosphate from 7,8-dihydroneopterin triphosphate: step 4/4.</text>
</comment>
<dbReference type="PROSITE" id="PS00794">
    <property type="entry name" value="HPPK"/>
    <property type="match status" value="1"/>
</dbReference>
<dbReference type="Proteomes" id="UP000613266">
    <property type="component" value="Unassembled WGS sequence"/>
</dbReference>
<dbReference type="InterPro" id="IPR000550">
    <property type="entry name" value="Hppk"/>
</dbReference>
<proteinExistence type="inferred from homology"/>
<dbReference type="GO" id="GO:0005524">
    <property type="term" value="F:ATP binding"/>
    <property type="evidence" value="ECO:0007669"/>
    <property type="project" value="UniProtKB-KW"/>
</dbReference>
<evidence type="ECO:0000256" key="1">
    <source>
        <dbReference type="ARBA" id="ARBA00005051"/>
    </source>
</evidence>
<gene>
    <name evidence="14" type="primary">folK</name>
    <name evidence="14" type="ORF">I7X39_00645</name>
</gene>
<keyword evidence="6" id="KW-0547">Nucleotide-binding</keyword>
<evidence type="ECO:0000256" key="9">
    <source>
        <dbReference type="ARBA" id="ARBA00022909"/>
    </source>
</evidence>
<evidence type="ECO:0000256" key="8">
    <source>
        <dbReference type="ARBA" id="ARBA00022840"/>
    </source>
</evidence>
<protein>
    <recommendedName>
        <fullName evidence="4">2-amino-4-hydroxy-6-hydroxymethyldihydropteridine pyrophosphokinase</fullName>
        <ecNumber evidence="3">2.7.6.3</ecNumber>
    </recommendedName>
    <alternativeName>
        <fullName evidence="11">6-hydroxymethyl-7,8-dihydropterin pyrophosphokinase</fullName>
    </alternativeName>
    <alternativeName>
        <fullName evidence="12">7,8-dihydro-6-hydroxymethylpterin-pyrophosphokinase</fullName>
    </alternativeName>
</protein>
<evidence type="ECO:0000256" key="2">
    <source>
        <dbReference type="ARBA" id="ARBA00005810"/>
    </source>
</evidence>
<dbReference type="PANTHER" id="PTHR43071:SF1">
    <property type="entry name" value="2-AMINO-4-HYDROXY-6-HYDROXYMETHYLDIHYDROPTERIDINE PYROPHOSPHOKINASE"/>
    <property type="match status" value="1"/>
</dbReference>
<dbReference type="PANTHER" id="PTHR43071">
    <property type="entry name" value="2-AMINO-4-HYDROXY-6-HYDROXYMETHYLDIHYDROPTERIDINE PYROPHOSPHOKINASE"/>
    <property type="match status" value="1"/>
</dbReference>
<keyword evidence="8" id="KW-0067">ATP-binding</keyword>
<dbReference type="InterPro" id="IPR035907">
    <property type="entry name" value="Hppk_sf"/>
</dbReference>
<sequence length="168" mass="18190">MSGTAFIGLGANLGDAPATLGWAWQALQQLGPARVSSLYRSAPFEAQGPDFFNAVVALDTPEPPEALLERLLALEQQQGRERPYRNAPRTLDLDLLALGSEQRMGTRLQLPHPRLHERAFVLLPLLELAPELALPGLGALQAYLPAVAGQGIECLGAFEPLTRQQPPR</sequence>
<evidence type="ECO:0000256" key="11">
    <source>
        <dbReference type="ARBA" id="ARBA00029766"/>
    </source>
</evidence>
<name>A0A931NEU4_9BURK</name>
<comment type="function">
    <text evidence="10">Catalyzes the transfer of pyrophosphate from adenosine triphosphate (ATP) to 6-hydroxymethyl-7,8-dihydropterin, an enzymatic step in folate biosynthesis pathway.</text>
</comment>
<evidence type="ECO:0000256" key="10">
    <source>
        <dbReference type="ARBA" id="ARBA00029409"/>
    </source>
</evidence>
<keyword evidence="7" id="KW-0418">Kinase</keyword>
<dbReference type="NCBIfam" id="TIGR01498">
    <property type="entry name" value="folK"/>
    <property type="match status" value="1"/>
</dbReference>
<evidence type="ECO:0000256" key="5">
    <source>
        <dbReference type="ARBA" id="ARBA00022679"/>
    </source>
</evidence>
<dbReference type="CDD" id="cd00483">
    <property type="entry name" value="HPPK"/>
    <property type="match status" value="1"/>
</dbReference>
<dbReference type="SUPFAM" id="SSF55083">
    <property type="entry name" value="6-hydroxymethyl-7,8-dihydropterin pyrophosphokinase, HPPK"/>
    <property type="match status" value="1"/>
</dbReference>
<evidence type="ECO:0000259" key="13">
    <source>
        <dbReference type="PROSITE" id="PS00794"/>
    </source>
</evidence>
<feature type="domain" description="7,8-dihydro-6-hydroxymethylpterin-pyrophosphokinase" evidence="13">
    <location>
        <begin position="85"/>
        <end position="96"/>
    </location>
</feature>
<evidence type="ECO:0000256" key="4">
    <source>
        <dbReference type="ARBA" id="ARBA00016218"/>
    </source>
</evidence>
<dbReference type="GO" id="GO:0003848">
    <property type="term" value="F:2-amino-4-hydroxy-6-hydroxymethyldihydropteridine diphosphokinase activity"/>
    <property type="evidence" value="ECO:0007669"/>
    <property type="project" value="UniProtKB-EC"/>
</dbReference>
<dbReference type="EC" id="2.7.6.3" evidence="3"/>
<dbReference type="Pfam" id="PF01288">
    <property type="entry name" value="HPPK"/>
    <property type="match status" value="1"/>
</dbReference>
<keyword evidence="5 14" id="KW-0808">Transferase</keyword>
<organism evidence="14 15">
    <name type="scientific">Inhella proteolytica</name>
    <dbReference type="NCBI Taxonomy" id="2795029"/>
    <lineage>
        <taxon>Bacteria</taxon>
        <taxon>Pseudomonadati</taxon>
        <taxon>Pseudomonadota</taxon>
        <taxon>Betaproteobacteria</taxon>
        <taxon>Burkholderiales</taxon>
        <taxon>Sphaerotilaceae</taxon>
        <taxon>Inhella</taxon>
    </lineage>
</organism>
<accession>A0A931NEU4</accession>
<comment type="similarity">
    <text evidence="2">Belongs to the HPPK family.</text>
</comment>
<reference evidence="14" key="1">
    <citation type="submission" date="2020-12" db="EMBL/GenBank/DDBJ databases">
        <title>The genome sequence of Inhella sp. 1Y17.</title>
        <authorList>
            <person name="Liu Y."/>
        </authorList>
    </citation>
    <scope>NUCLEOTIDE SEQUENCE</scope>
    <source>
        <strain evidence="14">1Y17</strain>
    </source>
</reference>
<evidence type="ECO:0000256" key="3">
    <source>
        <dbReference type="ARBA" id="ARBA00013253"/>
    </source>
</evidence>